<dbReference type="AlphaFoldDB" id="A0AAJ4TIA6"/>
<accession>A0AAJ4TIA6</accession>
<dbReference type="NCBIfam" id="NF033153">
    <property type="entry name" value="phage_ICD_like"/>
    <property type="match status" value="1"/>
</dbReference>
<dbReference type="RefSeq" id="WP_215954239.1">
    <property type="nucleotide sequence ID" value="NZ_CP076405.1"/>
</dbReference>
<reference evidence="1" key="1">
    <citation type="submission" date="2021-06" db="EMBL/GenBank/DDBJ databases">
        <title>Emergence of genetically related NDM-1-producing Providencia rettgeri strains in Argentina.</title>
        <authorList>
            <person name="Pasteran F."/>
            <person name="Meo A."/>
            <person name="Gomez S."/>
            <person name="Derdoy L."/>
            <person name="Albronoz E."/>
            <person name="Faccone D."/>
            <person name="Guerriero L."/>
            <person name="Archuby D."/>
            <person name="Tarzia A."/>
            <person name="Lopez M."/>
            <person name="Corso A."/>
        </authorList>
    </citation>
    <scope>NUCLEOTIDE SEQUENCE</scope>
    <source>
        <strain evidence="1">PreM15628</strain>
    </source>
</reference>
<dbReference type="Proteomes" id="UP000682358">
    <property type="component" value="Chromosome"/>
</dbReference>
<evidence type="ECO:0000313" key="1">
    <source>
        <dbReference type="EMBL" id="QWQ20523.1"/>
    </source>
</evidence>
<protein>
    <submittedName>
        <fullName evidence="1">Host cell division inhibitor Icd-like protein</fullName>
    </submittedName>
</protein>
<gene>
    <name evidence="1" type="ORF">KOF27_18430</name>
</gene>
<evidence type="ECO:0000313" key="2">
    <source>
        <dbReference type="Proteomes" id="UP000682358"/>
    </source>
</evidence>
<name>A0AAJ4TIA6_PRORE</name>
<sequence length="65" mass="7763">MNHTHYQYSHSKRNMPLFKWLFLAYERADIKSKPQKIIILAHSYKEAKQIISQNYISSWAGKIPI</sequence>
<organism evidence="1 2">
    <name type="scientific">Providencia rettgeri</name>
    <dbReference type="NCBI Taxonomy" id="587"/>
    <lineage>
        <taxon>Bacteria</taxon>
        <taxon>Pseudomonadati</taxon>
        <taxon>Pseudomonadota</taxon>
        <taxon>Gammaproteobacteria</taxon>
        <taxon>Enterobacterales</taxon>
        <taxon>Morganellaceae</taxon>
        <taxon>Providencia</taxon>
    </lineage>
</organism>
<dbReference type="EMBL" id="CP076405">
    <property type="protein sequence ID" value="QWQ20523.1"/>
    <property type="molecule type" value="Genomic_DNA"/>
</dbReference>
<proteinExistence type="predicted"/>